<dbReference type="Pfam" id="PF12728">
    <property type="entry name" value="HTH_17"/>
    <property type="match status" value="1"/>
</dbReference>
<organism evidence="2 3">
    <name type="scientific">Kribbella speibonae</name>
    <dbReference type="NCBI Taxonomy" id="1572660"/>
    <lineage>
        <taxon>Bacteria</taxon>
        <taxon>Bacillati</taxon>
        <taxon>Actinomycetota</taxon>
        <taxon>Actinomycetes</taxon>
        <taxon>Propionibacteriales</taxon>
        <taxon>Kribbellaceae</taxon>
        <taxon>Kribbella</taxon>
    </lineage>
</organism>
<dbReference type="AlphaFoldDB" id="A0A4R0IXT6"/>
<dbReference type="InterPro" id="IPR041657">
    <property type="entry name" value="HTH_17"/>
</dbReference>
<dbReference type="InterPro" id="IPR009061">
    <property type="entry name" value="DNA-bd_dom_put_sf"/>
</dbReference>
<dbReference type="Gene3D" id="1.10.10.10">
    <property type="entry name" value="Winged helix-like DNA-binding domain superfamily/Winged helix DNA-binding domain"/>
    <property type="match status" value="1"/>
</dbReference>
<name>A0A4R0IXT6_9ACTN</name>
<dbReference type="EMBL" id="SJKC01000002">
    <property type="protein sequence ID" value="TCC38881.1"/>
    <property type="molecule type" value="Genomic_DNA"/>
</dbReference>
<protein>
    <submittedName>
        <fullName evidence="2">DNA-binding protein</fullName>
    </submittedName>
</protein>
<gene>
    <name evidence="2" type="ORF">E0H92_21175</name>
</gene>
<sequence length="78" mass="8954">MSTHDSDPLWDIDQVASYLNVPKRTVYSWRTVGYGPPGKKVGRHLRYRASDVIAWFAELGDEISMRGGTDDRDYPHSR</sequence>
<evidence type="ECO:0000313" key="3">
    <source>
        <dbReference type="Proteomes" id="UP000294225"/>
    </source>
</evidence>
<proteinExistence type="predicted"/>
<dbReference type="GO" id="GO:0003677">
    <property type="term" value="F:DNA binding"/>
    <property type="evidence" value="ECO:0007669"/>
    <property type="project" value="UniProtKB-KW"/>
</dbReference>
<accession>A0A4R0IXT6</accession>
<dbReference type="RefSeq" id="WP_131497388.1">
    <property type="nucleotide sequence ID" value="NZ_SJKC01000002.1"/>
</dbReference>
<dbReference type="SUPFAM" id="SSF46955">
    <property type="entry name" value="Putative DNA-binding domain"/>
    <property type="match status" value="1"/>
</dbReference>
<comment type="caution">
    <text evidence="2">The sequence shown here is derived from an EMBL/GenBank/DDBJ whole genome shotgun (WGS) entry which is preliminary data.</text>
</comment>
<dbReference type="Proteomes" id="UP000294225">
    <property type="component" value="Unassembled WGS sequence"/>
</dbReference>
<dbReference type="InterPro" id="IPR036388">
    <property type="entry name" value="WH-like_DNA-bd_sf"/>
</dbReference>
<evidence type="ECO:0000259" key="1">
    <source>
        <dbReference type="Pfam" id="PF12728"/>
    </source>
</evidence>
<feature type="domain" description="Helix-turn-helix" evidence="1">
    <location>
        <begin position="11"/>
        <end position="58"/>
    </location>
</feature>
<keyword evidence="2" id="KW-0238">DNA-binding</keyword>
<reference evidence="2 3" key="1">
    <citation type="submission" date="2019-02" db="EMBL/GenBank/DDBJ databases">
        <title>Kribbella capetownensis sp. nov. and Kribbella speibonae sp. nov., isolated from soil.</title>
        <authorList>
            <person name="Curtis S.M."/>
            <person name="Norton I."/>
            <person name="Everest G.J."/>
            <person name="Meyers P.R."/>
        </authorList>
    </citation>
    <scope>NUCLEOTIDE SEQUENCE [LARGE SCALE GENOMIC DNA]</scope>
    <source>
        <strain evidence="2 3">YM55</strain>
    </source>
</reference>
<evidence type="ECO:0000313" key="2">
    <source>
        <dbReference type="EMBL" id="TCC38881.1"/>
    </source>
</evidence>